<accession>F0ST88</accession>
<dbReference type="HOGENOM" id="CLU_1502398_0_0_0"/>
<protein>
    <recommendedName>
        <fullName evidence="4">Transmembrane protein</fullName>
    </recommendedName>
</protein>
<keyword evidence="1" id="KW-0812">Transmembrane</keyword>
<evidence type="ECO:0000313" key="2">
    <source>
        <dbReference type="EMBL" id="ADY59299.1"/>
    </source>
</evidence>
<name>F0ST88_RUBBR</name>
<evidence type="ECO:0000256" key="1">
    <source>
        <dbReference type="SAM" id="Phobius"/>
    </source>
</evidence>
<dbReference type="Proteomes" id="UP000006860">
    <property type="component" value="Chromosome"/>
</dbReference>
<dbReference type="RefSeq" id="WP_013628026.1">
    <property type="nucleotide sequence ID" value="NC_015174.1"/>
</dbReference>
<gene>
    <name evidence="2" type="ordered locus">Plabr_1688</name>
</gene>
<dbReference type="KEGG" id="pbs:Plabr_1688"/>
<evidence type="ECO:0008006" key="4">
    <source>
        <dbReference type="Google" id="ProtNLM"/>
    </source>
</evidence>
<keyword evidence="1" id="KW-0472">Membrane</keyword>
<dbReference type="EMBL" id="CP002546">
    <property type="protein sequence ID" value="ADY59299.1"/>
    <property type="molecule type" value="Genomic_DNA"/>
</dbReference>
<sequence length="179" mass="20686">MADESGETRSWRFLKTNKRRAAAFVLSLLCLLTSFFWLPLSRIQVTKNFRDTAAISSCYIVTAGSREFEFNERSIAQLTPALLEWFEHNLDSHRWRTTCQSNLFATNESGISVRFEGNGYNRHTTSDVTTISLTIHNNFVRCHLYSGSSHHLWPAYKREALAADYALMNLLEEARKREE</sequence>
<proteinExistence type="predicted"/>
<organism evidence="2 3">
    <name type="scientific">Rubinisphaera brasiliensis (strain ATCC 49424 / DSM 5305 / JCM 21570 / IAM 15109 / NBRC 103401 / IFAM 1448)</name>
    <name type="common">Planctomyces brasiliensis</name>
    <dbReference type="NCBI Taxonomy" id="756272"/>
    <lineage>
        <taxon>Bacteria</taxon>
        <taxon>Pseudomonadati</taxon>
        <taxon>Planctomycetota</taxon>
        <taxon>Planctomycetia</taxon>
        <taxon>Planctomycetales</taxon>
        <taxon>Planctomycetaceae</taxon>
        <taxon>Rubinisphaera</taxon>
    </lineage>
</organism>
<keyword evidence="3" id="KW-1185">Reference proteome</keyword>
<evidence type="ECO:0000313" key="3">
    <source>
        <dbReference type="Proteomes" id="UP000006860"/>
    </source>
</evidence>
<feature type="transmembrane region" description="Helical" evidence="1">
    <location>
        <begin position="21"/>
        <end position="40"/>
    </location>
</feature>
<dbReference type="AlphaFoldDB" id="F0ST88"/>
<reference evidence="3" key="1">
    <citation type="submission" date="2011-02" db="EMBL/GenBank/DDBJ databases">
        <title>The complete genome of Planctomyces brasiliensis DSM 5305.</title>
        <authorList>
            <person name="Lucas S."/>
            <person name="Copeland A."/>
            <person name="Lapidus A."/>
            <person name="Bruce D."/>
            <person name="Goodwin L."/>
            <person name="Pitluck S."/>
            <person name="Kyrpides N."/>
            <person name="Mavromatis K."/>
            <person name="Pagani I."/>
            <person name="Ivanova N."/>
            <person name="Ovchinnikova G."/>
            <person name="Lu M."/>
            <person name="Detter J.C."/>
            <person name="Han C."/>
            <person name="Land M."/>
            <person name="Hauser L."/>
            <person name="Markowitz V."/>
            <person name="Cheng J.-F."/>
            <person name="Hugenholtz P."/>
            <person name="Woyke T."/>
            <person name="Wu D."/>
            <person name="Tindall B."/>
            <person name="Pomrenke H.G."/>
            <person name="Brambilla E."/>
            <person name="Klenk H.-P."/>
            <person name="Eisen J.A."/>
        </authorList>
    </citation>
    <scope>NUCLEOTIDE SEQUENCE [LARGE SCALE GENOMIC DNA]</scope>
    <source>
        <strain evidence="3">ATCC 49424 / DSM 5305 / JCM 21570 / NBRC 103401 / IFAM 1448</strain>
    </source>
</reference>
<keyword evidence="1" id="KW-1133">Transmembrane helix</keyword>